<protein>
    <recommendedName>
        <fullName evidence="6">Reticulon-like protein</fullName>
    </recommendedName>
</protein>
<feature type="region of interest" description="Disordered" evidence="7">
    <location>
        <begin position="1"/>
        <end position="50"/>
    </location>
</feature>
<feature type="compositionally biased region" description="Basic and acidic residues" evidence="7">
    <location>
        <begin position="82"/>
        <end position="97"/>
    </location>
</feature>
<feature type="transmembrane region" description="Helical" evidence="6">
    <location>
        <begin position="327"/>
        <end position="350"/>
    </location>
</feature>
<feature type="transmembrane region" description="Helical" evidence="6">
    <location>
        <begin position="181"/>
        <end position="200"/>
    </location>
</feature>
<dbReference type="PROSITE" id="PS50845">
    <property type="entry name" value="RETICULON"/>
    <property type="match status" value="1"/>
</dbReference>
<dbReference type="GO" id="GO:0005789">
    <property type="term" value="C:endoplasmic reticulum membrane"/>
    <property type="evidence" value="ECO:0007669"/>
    <property type="project" value="UniProtKB-SubCell"/>
</dbReference>
<keyword evidence="2 6" id="KW-0812">Transmembrane</keyword>
<keyword evidence="5 6" id="KW-0472">Membrane</keyword>
<evidence type="ECO:0000256" key="5">
    <source>
        <dbReference type="ARBA" id="ARBA00023136"/>
    </source>
</evidence>
<sequence>MDESPTPSTPPYTRSSPPHSKPRRSPISPESLDAPTPTPRRRGKGRAAVAAAAAAAANGLIGCASPRNARRARRRLEKDIARDERELGHGGEDELGRVRRRKQSRTKVAIKEKLDLAASAPSPIPSPLPKVISHDKQIKVEGLWERILELIMWKNVAKSSLWFGFGSMFFLSSSFSKDFSFSIISAICHLGILILGLAFFRDSVPQRQQIKWGGSFELKEEDIVRAARVILPIANAAMSKIRSMFSGEPSMTLKVLPLLLFGAKYGHLITFWRLLAAGFFLSFTIPKLYTCYTEQIHRRVENASNWVMEAWKSCPRKRFVAASAATMLWNLFSVKTRIIAAFVSVVILRYHHQRQSIRKEEENGDTEMEEEEQKQAMVLVERGYGMVQREYGPRRIFDQDLAHLPEMRPRPNLDKIQIDLVRVFPEVMLPCIQRLGIIQIFNFLRMLLVWLVEGSHIPVMVRRSKQARFPCRQGFTSQNMMAAISFDHNFLFVCTYWEGFATDMRVLRWA</sequence>
<proteinExistence type="predicted"/>
<organism evidence="9">
    <name type="scientific">Ananas comosus var. bracteatus</name>
    <name type="common">red pineapple</name>
    <dbReference type="NCBI Taxonomy" id="296719"/>
    <lineage>
        <taxon>Eukaryota</taxon>
        <taxon>Viridiplantae</taxon>
        <taxon>Streptophyta</taxon>
        <taxon>Embryophyta</taxon>
        <taxon>Tracheophyta</taxon>
        <taxon>Spermatophyta</taxon>
        <taxon>Magnoliopsida</taxon>
        <taxon>Liliopsida</taxon>
        <taxon>Poales</taxon>
        <taxon>Bromeliaceae</taxon>
        <taxon>Bromelioideae</taxon>
        <taxon>Ananas</taxon>
    </lineage>
</organism>
<name>A0A6V7QK00_ANACO</name>
<dbReference type="InterPro" id="IPR044647">
    <property type="entry name" value="RTNLB17/18/21"/>
</dbReference>
<evidence type="ECO:0000313" key="9">
    <source>
        <dbReference type="EMBL" id="CAD1843460.1"/>
    </source>
</evidence>
<feature type="region of interest" description="Disordered" evidence="7">
    <location>
        <begin position="82"/>
        <end position="102"/>
    </location>
</feature>
<dbReference type="AlphaFoldDB" id="A0A6V7QK00"/>
<dbReference type="InterPro" id="IPR003388">
    <property type="entry name" value="Reticulon"/>
</dbReference>
<accession>A0A6V7QK00</accession>
<gene>
    <name evidence="9" type="ORF">CB5_LOCUS26671</name>
</gene>
<comment type="subcellular location">
    <subcellularLocation>
        <location evidence="1 6">Endoplasmic reticulum membrane</location>
        <topology evidence="1 6">Multi-pass membrane protein</topology>
    </subcellularLocation>
</comment>
<dbReference type="PANTHER" id="PTHR46626:SF2">
    <property type="entry name" value="RETICULON-LIKE PROTEIN B17"/>
    <property type="match status" value="1"/>
</dbReference>
<evidence type="ECO:0000256" key="4">
    <source>
        <dbReference type="ARBA" id="ARBA00022989"/>
    </source>
</evidence>
<dbReference type="PANTHER" id="PTHR46626">
    <property type="entry name" value="RETICULON-LIKE PROTEIN B17"/>
    <property type="match status" value="1"/>
</dbReference>
<reference evidence="9" key="1">
    <citation type="submission" date="2020-07" db="EMBL/GenBank/DDBJ databases">
        <authorList>
            <person name="Lin J."/>
        </authorList>
    </citation>
    <scope>NUCLEOTIDE SEQUENCE</scope>
</reference>
<feature type="compositionally biased region" description="Low complexity" evidence="7">
    <location>
        <begin position="1"/>
        <end position="18"/>
    </location>
</feature>
<evidence type="ECO:0000256" key="7">
    <source>
        <dbReference type="SAM" id="MobiDB-lite"/>
    </source>
</evidence>
<feature type="domain" description="Reticulon" evidence="8">
    <location>
        <begin position="147"/>
        <end position="305"/>
    </location>
</feature>
<dbReference type="EMBL" id="LR862136">
    <property type="protein sequence ID" value="CAD1843460.1"/>
    <property type="molecule type" value="Genomic_DNA"/>
</dbReference>
<evidence type="ECO:0000256" key="3">
    <source>
        <dbReference type="ARBA" id="ARBA00022824"/>
    </source>
</evidence>
<dbReference type="Pfam" id="PF02453">
    <property type="entry name" value="Reticulon"/>
    <property type="match status" value="1"/>
</dbReference>
<evidence type="ECO:0000256" key="2">
    <source>
        <dbReference type="ARBA" id="ARBA00022692"/>
    </source>
</evidence>
<keyword evidence="4 6" id="KW-1133">Transmembrane helix</keyword>
<evidence type="ECO:0000259" key="8">
    <source>
        <dbReference type="PROSITE" id="PS50845"/>
    </source>
</evidence>
<evidence type="ECO:0000256" key="1">
    <source>
        <dbReference type="ARBA" id="ARBA00004477"/>
    </source>
</evidence>
<evidence type="ECO:0000256" key="6">
    <source>
        <dbReference type="RuleBase" id="RU363132"/>
    </source>
</evidence>
<keyword evidence="3 6" id="KW-0256">Endoplasmic reticulum</keyword>